<dbReference type="Proteomes" id="UP000660729">
    <property type="component" value="Unassembled WGS sequence"/>
</dbReference>
<reference evidence="1" key="1">
    <citation type="submission" date="2020-04" db="EMBL/GenBank/DDBJ databases">
        <title>Draft genome resource of the tomato pathogen Pseudocercospora fuligena.</title>
        <authorList>
            <person name="Zaccaron A."/>
        </authorList>
    </citation>
    <scope>NUCLEOTIDE SEQUENCE</scope>
    <source>
        <strain evidence="1">PF001</strain>
    </source>
</reference>
<dbReference type="EMBL" id="JABCIY010000205">
    <property type="protein sequence ID" value="KAF7188661.1"/>
    <property type="molecule type" value="Genomic_DNA"/>
</dbReference>
<dbReference type="OrthoDB" id="3646601at2759"/>
<accession>A0A8H6REN7</accession>
<evidence type="ECO:0000313" key="2">
    <source>
        <dbReference type="Proteomes" id="UP000660729"/>
    </source>
</evidence>
<gene>
    <name evidence="1" type="ORF">HII31_09913</name>
</gene>
<evidence type="ECO:0000313" key="1">
    <source>
        <dbReference type="EMBL" id="KAF7188661.1"/>
    </source>
</evidence>
<keyword evidence="2" id="KW-1185">Reference proteome</keyword>
<organism evidence="1 2">
    <name type="scientific">Pseudocercospora fuligena</name>
    <dbReference type="NCBI Taxonomy" id="685502"/>
    <lineage>
        <taxon>Eukaryota</taxon>
        <taxon>Fungi</taxon>
        <taxon>Dikarya</taxon>
        <taxon>Ascomycota</taxon>
        <taxon>Pezizomycotina</taxon>
        <taxon>Dothideomycetes</taxon>
        <taxon>Dothideomycetidae</taxon>
        <taxon>Mycosphaerellales</taxon>
        <taxon>Mycosphaerellaceae</taxon>
        <taxon>Pseudocercospora</taxon>
    </lineage>
</organism>
<dbReference type="AlphaFoldDB" id="A0A8H6REN7"/>
<evidence type="ECO:0008006" key="3">
    <source>
        <dbReference type="Google" id="ProtNLM"/>
    </source>
</evidence>
<proteinExistence type="predicted"/>
<comment type="caution">
    <text evidence="1">The sequence shown here is derived from an EMBL/GenBank/DDBJ whole genome shotgun (WGS) entry which is preliminary data.</text>
</comment>
<protein>
    <recommendedName>
        <fullName evidence="3">F-box domain-containing protein</fullName>
    </recommendedName>
</protein>
<sequence>MATSAEATDNGSDGQEKPFRLLDLPPELWIKIGQMAVDDATEPNKCLAREKESAEDVSGAWPLDSETTVGESQRVLQPAITKTCRILRRELLPYHYENNVTLVLIECLQYWEREKINKWLAAIGTESRKKIRCAYLMIRQGSKHRLCVEDTGEVREFFFGNQMAVEIGPPVAIPETPKDFQDYYYYHLGGPCCGQEWARKIKFI</sequence>
<name>A0A8H6REN7_9PEZI</name>